<dbReference type="Gene3D" id="3.20.20.80">
    <property type="entry name" value="Glycosidases"/>
    <property type="match status" value="1"/>
</dbReference>
<keyword evidence="5" id="KW-0326">Glycosidase</keyword>
<dbReference type="EMBL" id="FNRI01000004">
    <property type="protein sequence ID" value="SEA53190.1"/>
    <property type="molecule type" value="Genomic_DNA"/>
</dbReference>
<dbReference type="Gene3D" id="3.30.379.10">
    <property type="entry name" value="Chitobiase/beta-hexosaminidase domain 2-like"/>
    <property type="match status" value="1"/>
</dbReference>
<dbReference type="AlphaFoldDB" id="A0A1H4BYN8"/>
<dbReference type="Proteomes" id="UP000183253">
    <property type="component" value="Unassembled WGS sequence"/>
</dbReference>
<keyword evidence="4" id="KW-0378">Hydrolase</keyword>
<dbReference type="GO" id="GO:0030203">
    <property type="term" value="P:glycosaminoglycan metabolic process"/>
    <property type="evidence" value="ECO:0007669"/>
    <property type="project" value="TreeGrafter"/>
</dbReference>
<dbReference type="CDD" id="cd06563">
    <property type="entry name" value="GH20_chitobiase-like"/>
    <property type="match status" value="1"/>
</dbReference>
<dbReference type="EC" id="3.2.1.52" evidence="3"/>
<dbReference type="OrthoDB" id="1090159at2"/>
<dbReference type="InterPro" id="IPR025705">
    <property type="entry name" value="Beta_hexosaminidase_sua/sub"/>
</dbReference>
<dbReference type="GO" id="GO:0004563">
    <property type="term" value="F:beta-N-acetylhexosaminidase activity"/>
    <property type="evidence" value="ECO:0007669"/>
    <property type="project" value="UniProtKB-EC"/>
</dbReference>
<feature type="domain" description="Beta-hexosaminidase bacterial type N-terminal" evidence="8">
    <location>
        <begin position="23"/>
        <end position="140"/>
    </location>
</feature>
<dbReference type="GO" id="GO:0005975">
    <property type="term" value="P:carbohydrate metabolic process"/>
    <property type="evidence" value="ECO:0007669"/>
    <property type="project" value="InterPro"/>
</dbReference>
<evidence type="ECO:0000256" key="5">
    <source>
        <dbReference type="ARBA" id="ARBA00023295"/>
    </source>
</evidence>
<gene>
    <name evidence="9" type="ORF">SAMN05444145_10495</name>
</gene>
<feature type="domain" description="Glycoside hydrolase family 20 catalytic" evidence="7">
    <location>
        <begin position="145"/>
        <end position="492"/>
    </location>
</feature>
<proteinExistence type="inferred from homology"/>
<dbReference type="Pfam" id="PF02838">
    <property type="entry name" value="Glyco_hydro_20b"/>
    <property type="match status" value="1"/>
</dbReference>
<evidence type="ECO:0000256" key="6">
    <source>
        <dbReference type="PIRSR" id="PIRSR625705-1"/>
    </source>
</evidence>
<evidence type="ECO:0000259" key="8">
    <source>
        <dbReference type="Pfam" id="PF02838"/>
    </source>
</evidence>
<dbReference type="InterPro" id="IPR015883">
    <property type="entry name" value="Glyco_hydro_20_cat"/>
</dbReference>
<evidence type="ECO:0000313" key="9">
    <source>
        <dbReference type="EMBL" id="SEA53190.1"/>
    </source>
</evidence>
<dbReference type="RefSeq" id="WP_010262142.1">
    <property type="nucleotide sequence ID" value="NZ_CAEG01000011.1"/>
</dbReference>
<dbReference type="InterPro" id="IPR029018">
    <property type="entry name" value="Hex-like_dom2"/>
</dbReference>
<dbReference type="InterPro" id="IPR015882">
    <property type="entry name" value="HEX_bac_N"/>
</dbReference>
<evidence type="ECO:0000256" key="2">
    <source>
        <dbReference type="ARBA" id="ARBA00006285"/>
    </source>
</evidence>
<name>A0A1H4BYN8_9BACT</name>
<dbReference type="PANTHER" id="PTHR22600">
    <property type="entry name" value="BETA-HEXOSAMINIDASE"/>
    <property type="match status" value="1"/>
</dbReference>
<organism evidence="9 10">
    <name type="scientific">Alistipes timonensis JC136</name>
    <dbReference type="NCBI Taxonomy" id="1033731"/>
    <lineage>
        <taxon>Bacteria</taxon>
        <taxon>Pseudomonadati</taxon>
        <taxon>Bacteroidota</taxon>
        <taxon>Bacteroidia</taxon>
        <taxon>Bacteroidales</taxon>
        <taxon>Rikenellaceae</taxon>
        <taxon>Alistipes</taxon>
    </lineage>
</organism>
<evidence type="ECO:0000259" key="7">
    <source>
        <dbReference type="Pfam" id="PF00728"/>
    </source>
</evidence>
<dbReference type="GO" id="GO:0016020">
    <property type="term" value="C:membrane"/>
    <property type="evidence" value="ECO:0007669"/>
    <property type="project" value="TreeGrafter"/>
</dbReference>
<evidence type="ECO:0000256" key="3">
    <source>
        <dbReference type="ARBA" id="ARBA00012663"/>
    </source>
</evidence>
<accession>A0A1H4BYN8</accession>
<feature type="active site" description="Proton donor" evidence="6">
    <location>
        <position position="323"/>
    </location>
</feature>
<dbReference type="PRINTS" id="PR00738">
    <property type="entry name" value="GLHYDRLASE20"/>
</dbReference>
<keyword evidence="10" id="KW-1185">Reference proteome</keyword>
<comment type="catalytic activity">
    <reaction evidence="1">
        <text>Hydrolysis of terminal non-reducing N-acetyl-D-hexosamine residues in N-acetyl-beta-D-hexosaminides.</text>
        <dbReference type="EC" id="3.2.1.52"/>
    </reaction>
</comment>
<reference evidence="9 10" key="1">
    <citation type="submission" date="2016-10" db="EMBL/GenBank/DDBJ databases">
        <authorList>
            <person name="de Groot N.N."/>
        </authorList>
    </citation>
    <scope>NUCLEOTIDE SEQUENCE [LARGE SCALE GENOMIC DNA]</scope>
    <source>
        <strain evidence="9 10">DSM 25383</strain>
    </source>
</reference>
<dbReference type="SUPFAM" id="SSF55545">
    <property type="entry name" value="beta-N-acetylhexosaminidase-like domain"/>
    <property type="match status" value="1"/>
</dbReference>
<evidence type="ECO:0000256" key="1">
    <source>
        <dbReference type="ARBA" id="ARBA00001231"/>
    </source>
</evidence>
<dbReference type="SUPFAM" id="SSF51445">
    <property type="entry name" value="(Trans)glycosidases"/>
    <property type="match status" value="1"/>
</dbReference>
<dbReference type="Pfam" id="PF00728">
    <property type="entry name" value="Glyco_hydro_20"/>
    <property type="match status" value="1"/>
</dbReference>
<evidence type="ECO:0000313" key="10">
    <source>
        <dbReference type="Proteomes" id="UP000183253"/>
    </source>
</evidence>
<protein>
    <recommendedName>
        <fullName evidence="3">beta-N-acetylhexosaminidase</fullName>
        <ecNumber evidence="3">3.2.1.52</ecNumber>
    </recommendedName>
</protein>
<comment type="similarity">
    <text evidence="2">Belongs to the glycosyl hydrolase 20 family.</text>
</comment>
<evidence type="ECO:0000256" key="4">
    <source>
        <dbReference type="ARBA" id="ARBA00022801"/>
    </source>
</evidence>
<dbReference type="STRING" id="1033731.SAMN05444145_10495"/>
<dbReference type="PANTHER" id="PTHR22600:SF57">
    <property type="entry name" value="BETA-N-ACETYLHEXOSAMINIDASE"/>
    <property type="match status" value="1"/>
</dbReference>
<dbReference type="InterPro" id="IPR017853">
    <property type="entry name" value="GH"/>
</dbReference>
<sequence length="528" mass="60362">MKLNITMLLAALLSFATGYAGIGIIPRPLAVTEGKGSFPITSRTVVVTPEPLRTSAEFFAEDLARALGVRTTVATDGNARRAIRLAVDPSLGTEEYLLAVTRKGITIRGGAPQGVFYGLQSLLQLAVANAGDVPAVVVRDKPCMAYRGAMLDACRHFFPVEDVKRYIDLLALHKLNRFHWHLTDDQGWRIEIKRYPRLTEIGSGRRETLVGLMPKKGGEMRFDGRPYGGYYTQEEIREIVAYAAARYVEVIPEIEMPGHGMGALASYPWLGCTGGPYEVWTRWGISEDVYCAGKETTYEFIEHVLEEVIGLFPSRLIHIGGDECPKQRWKECPACRKRMAEENIRDEKALQSYFVRRIEKWLQAHGREIIGWDEILEGGVSPTATIMVWRDQQHGVEAVRKGNRVIMTPKWNCYLDYSQTSDPKRWEPLCNLRYLPLQQVYRLDPYDRLLPKERANVLGVQANVWTEYMPDMQCVERMVLPRLAALAETAWACDRKDYNDFVRRLRDFVRIYDLRSYRYSDFVFRGIE</sequence>